<evidence type="ECO:0000313" key="2">
    <source>
        <dbReference type="Proteomes" id="UP000013961"/>
    </source>
</evidence>
<evidence type="ECO:0000313" key="1">
    <source>
        <dbReference type="EMBL" id="AGM31617.1"/>
    </source>
</evidence>
<sequence length="209" mass="23254">MPRAVVFRFCRSIPEWQFYCAPTDVIRSGRAHTLAEAQAKYRSALPFSPGSNPRPNLVKEYIERETSPGSNVWVRTPLGAPNGKDIARAIARNYESMPTGYRQFVRDTRTSRGDTVVIPVNPRDPLQTVLEQITPYDSVLLVTRARDHPGVLMWQPVDGDYADIPSSTDRPVGMSDLGITAESPISRVFEAGLTKSRSERPRRVALASA</sequence>
<proteinExistence type="predicted"/>
<accession>A0AB33AIP8</accession>
<protein>
    <submittedName>
        <fullName evidence="1">Uncharacterized protein</fullName>
    </submittedName>
</protein>
<reference evidence="1 2" key="1">
    <citation type="journal article" date="2013" name="Genome Announc.">
        <title>Complete Genome Sequence of Mycobacterium massiliense Clinical Strain Asan 50594, Belonging to the Type II Genotype.</title>
        <authorList>
            <person name="Kim B.J."/>
            <person name="Kim B.R."/>
            <person name="Hong S.H."/>
            <person name="Seok S.H."/>
            <person name="Kook Y.H."/>
            <person name="Kim B.J."/>
        </authorList>
    </citation>
    <scope>NUCLEOTIDE SEQUENCE [LARGE SCALE GENOMIC DNA]</scope>
    <source>
        <strain evidence="1 2">50594</strain>
    </source>
</reference>
<name>A0AB33AIP8_9MYCO</name>
<keyword evidence="1" id="KW-0614">Plasmid</keyword>
<geneLocation type="plasmid" evidence="1 2">
    <name>1</name>
</geneLocation>
<dbReference type="Proteomes" id="UP000013961">
    <property type="component" value="Plasmid 1"/>
</dbReference>
<dbReference type="AlphaFoldDB" id="A0AB33AIP8"/>
<dbReference type="KEGG" id="mabb:MASS_1p0057"/>
<gene>
    <name evidence="1" type="ORF">MASS_1p0057</name>
</gene>
<organism evidence="1 2">
    <name type="scientific">Mycobacteroides abscessus subsp. bolletii 50594</name>
    <dbReference type="NCBI Taxonomy" id="1303024"/>
    <lineage>
        <taxon>Bacteria</taxon>
        <taxon>Bacillati</taxon>
        <taxon>Actinomycetota</taxon>
        <taxon>Actinomycetes</taxon>
        <taxon>Mycobacteriales</taxon>
        <taxon>Mycobacteriaceae</taxon>
        <taxon>Mycobacteroides</taxon>
        <taxon>Mycobacteroides abscessus</taxon>
    </lineage>
</organism>
<dbReference type="EMBL" id="CP004375">
    <property type="protein sequence ID" value="AGM31617.1"/>
    <property type="molecule type" value="Genomic_DNA"/>
</dbReference>